<evidence type="ECO:0000313" key="3">
    <source>
        <dbReference type="Proteomes" id="UP000176578"/>
    </source>
</evidence>
<evidence type="ECO:0000313" key="2">
    <source>
        <dbReference type="EMBL" id="OGE78051.1"/>
    </source>
</evidence>
<dbReference type="InterPro" id="IPR025359">
    <property type="entry name" value="SduA_C"/>
</dbReference>
<evidence type="ECO:0000259" key="1">
    <source>
        <dbReference type="Pfam" id="PF14082"/>
    </source>
</evidence>
<accession>A0A1F5NK18</accession>
<dbReference type="EMBL" id="MFDZ01000029">
    <property type="protein sequence ID" value="OGE78051.1"/>
    <property type="molecule type" value="Genomic_DNA"/>
</dbReference>
<dbReference type="Pfam" id="PF14082">
    <property type="entry name" value="SduA_C"/>
    <property type="match status" value="1"/>
</dbReference>
<protein>
    <recommendedName>
        <fullName evidence="1">Shedu protein SduA C-terminal domain-containing protein</fullName>
    </recommendedName>
</protein>
<dbReference type="AlphaFoldDB" id="A0A1F5NK18"/>
<feature type="domain" description="Shedu protein SduA C-terminal" evidence="1">
    <location>
        <begin position="217"/>
        <end position="364"/>
    </location>
</feature>
<proteinExistence type="predicted"/>
<sequence length="378" mass="43097">MPTQLIQIKILNKSYGNFSGVTIFVTPIVKTRLEKIKSQRHETLFKSLQANGFKGGKHLLEILANNLGKSLKLILSHEKSKIDGKEVTINLEAFDGLARKKFFEVYRQTGIRTATRFIQDNFSKEIPDLEILPSKKETEQVIEVLPEATKTLSAKKTDKLIEKVTQVVKEAGVDRKKLTASTMKELQAAANQALYRGKLEELIDRLGKSFPETSGTNSWQAWIYANNWLFGSNYLKPIQKKQVGFSEIPDFLFPTSDGFLDILEIKKPDKEILVANGSHSGSFYWSSEVSQAIGQVVNYLYQLEIHQLEIEKKLKLSTIKPRAYILIGNSEGWDELKDESKREALRKLNFALHGIEIITYTQLLERGKLLVEMYDREN</sequence>
<reference evidence="2 3" key="1">
    <citation type="journal article" date="2016" name="Nat. Commun.">
        <title>Thousands of microbial genomes shed light on interconnected biogeochemical processes in an aquifer system.</title>
        <authorList>
            <person name="Anantharaman K."/>
            <person name="Brown C.T."/>
            <person name="Hug L.A."/>
            <person name="Sharon I."/>
            <person name="Castelle C.J."/>
            <person name="Probst A.J."/>
            <person name="Thomas B.C."/>
            <person name="Singh A."/>
            <person name="Wilkins M.J."/>
            <person name="Karaoz U."/>
            <person name="Brodie E.L."/>
            <person name="Williams K.H."/>
            <person name="Hubbard S.S."/>
            <person name="Banfield J.F."/>
        </authorList>
    </citation>
    <scope>NUCLEOTIDE SEQUENCE [LARGE SCALE GENOMIC DNA]</scope>
</reference>
<comment type="caution">
    <text evidence="2">The sequence shown here is derived from an EMBL/GenBank/DDBJ whole genome shotgun (WGS) entry which is preliminary data.</text>
</comment>
<organism evidence="2 3">
    <name type="scientific">Candidatus Daviesbacteria bacterium RIFCSPLOWO2_02_FULL_41_8</name>
    <dbReference type="NCBI Taxonomy" id="1797798"/>
    <lineage>
        <taxon>Bacteria</taxon>
        <taxon>Candidatus Daviesiibacteriota</taxon>
    </lineage>
</organism>
<dbReference type="Proteomes" id="UP000176578">
    <property type="component" value="Unassembled WGS sequence"/>
</dbReference>
<gene>
    <name evidence="2" type="ORF">A3J19_01065</name>
</gene>
<name>A0A1F5NK18_9BACT</name>